<sequence>MKLGKNKKGLERRSHLEVILSTSPVRWQWDLQISQLGNLTRKLIITRSLLTFFFRTRKERRRRRTSCYNFSESQDHFL</sequence>
<name>A0ABP0VZD2_9BRYO</name>
<evidence type="ECO:0000313" key="1">
    <source>
        <dbReference type="EMBL" id="CAK9259869.1"/>
    </source>
</evidence>
<proteinExistence type="predicted"/>
<accession>A0ABP0VZD2</accession>
<organism evidence="1 2">
    <name type="scientific">Sphagnum jensenii</name>
    <dbReference type="NCBI Taxonomy" id="128206"/>
    <lineage>
        <taxon>Eukaryota</taxon>
        <taxon>Viridiplantae</taxon>
        <taxon>Streptophyta</taxon>
        <taxon>Embryophyta</taxon>
        <taxon>Bryophyta</taxon>
        <taxon>Sphagnophytina</taxon>
        <taxon>Sphagnopsida</taxon>
        <taxon>Sphagnales</taxon>
        <taxon>Sphagnaceae</taxon>
        <taxon>Sphagnum</taxon>
    </lineage>
</organism>
<gene>
    <name evidence="1" type="ORF">CSSPJE1EN1_LOCUS5347</name>
</gene>
<evidence type="ECO:0000313" key="2">
    <source>
        <dbReference type="Proteomes" id="UP001497444"/>
    </source>
</evidence>
<dbReference type="Proteomes" id="UP001497444">
    <property type="component" value="Chromosome 12"/>
</dbReference>
<keyword evidence="2" id="KW-1185">Reference proteome</keyword>
<protein>
    <submittedName>
        <fullName evidence="1">Uncharacterized protein</fullName>
    </submittedName>
</protein>
<reference evidence="1" key="1">
    <citation type="submission" date="2024-02" db="EMBL/GenBank/DDBJ databases">
        <authorList>
            <consortium name="ELIXIR-Norway"/>
            <consortium name="Elixir Norway"/>
        </authorList>
    </citation>
    <scope>NUCLEOTIDE SEQUENCE</scope>
</reference>
<dbReference type="EMBL" id="OZ020107">
    <property type="protein sequence ID" value="CAK9259869.1"/>
    <property type="molecule type" value="Genomic_DNA"/>
</dbReference>